<gene>
    <name evidence="1" type="ORF">LVJ82_15400</name>
</gene>
<proteinExistence type="predicted"/>
<accession>A0ABY4DZ74</accession>
<dbReference type="RefSeq" id="WP_058357488.1">
    <property type="nucleotide sequence ID" value="NZ_CABKVG010000010.1"/>
</dbReference>
<organism evidence="1 2">
    <name type="scientific">Vitreoscilla massiliensis</name>
    <dbReference type="NCBI Taxonomy" id="1689272"/>
    <lineage>
        <taxon>Bacteria</taxon>
        <taxon>Pseudomonadati</taxon>
        <taxon>Pseudomonadota</taxon>
        <taxon>Betaproteobacteria</taxon>
        <taxon>Neisseriales</taxon>
        <taxon>Neisseriaceae</taxon>
        <taxon>Vitreoscilla</taxon>
    </lineage>
</organism>
<evidence type="ECO:0000313" key="1">
    <source>
        <dbReference type="EMBL" id="UOO88824.1"/>
    </source>
</evidence>
<name>A0ABY4DZ74_9NEIS</name>
<evidence type="ECO:0000313" key="2">
    <source>
        <dbReference type="Proteomes" id="UP000832011"/>
    </source>
</evidence>
<dbReference type="EMBL" id="CP091511">
    <property type="protein sequence ID" value="UOO88824.1"/>
    <property type="molecule type" value="Genomic_DNA"/>
</dbReference>
<reference evidence="1 2" key="1">
    <citation type="journal article" date="2022" name="Res Sq">
        <title>Evolution of multicellular longitudinally dividing oral cavity symbionts (Neisseriaceae).</title>
        <authorList>
            <person name="Nyongesa S."/>
            <person name="Weber P."/>
            <person name="Bernet E."/>
            <person name="Pullido F."/>
            <person name="Nieckarz M."/>
            <person name="Delaby M."/>
            <person name="Nieves C."/>
            <person name="Viehboeck T."/>
            <person name="Krause N."/>
            <person name="Rivera-Millot A."/>
            <person name="Nakamura A."/>
            <person name="Vischer N."/>
            <person name="VanNieuwenhze M."/>
            <person name="Brun Y."/>
            <person name="Cava F."/>
            <person name="Bulgheresi S."/>
            <person name="Veyrier F."/>
        </authorList>
    </citation>
    <scope>NUCLEOTIDE SEQUENCE [LARGE SCALE GENOMIC DNA]</scope>
    <source>
        <strain evidence="1 2">SN4</strain>
    </source>
</reference>
<dbReference type="Proteomes" id="UP000832011">
    <property type="component" value="Chromosome"/>
</dbReference>
<keyword evidence="2" id="KW-1185">Reference proteome</keyword>
<sequence length="109" mass="12005">MDFEAALTLLLQDFAQASSQQKTIALQVLADFLPLSSPQQPPCSQAVLHALLDAAISCFVTEQDNDIQEALATLIRNASVYVGVLPRQDARLCAWLQAQQDDVWHGYFS</sequence>
<protein>
    <submittedName>
        <fullName evidence="1">Uncharacterized protein</fullName>
    </submittedName>
</protein>